<protein>
    <recommendedName>
        <fullName evidence="14">Zinc transporter ZntB</fullName>
    </recommendedName>
</protein>
<feature type="transmembrane region" description="Helical" evidence="11">
    <location>
        <begin position="291"/>
        <end position="313"/>
    </location>
</feature>
<dbReference type="SUPFAM" id="SSF144083">
    <property type="entry name" value="Magnesium transport protein CorA, transmembrane region"/>
    <property type="match status" value="1"/>
</dbReference>
<keyword evidence="10 11" id="KW-0472">Membrane</keyword>
<evidence type="ECO:0000256" key="11">
    <source>
        <dbReference type="SAM" id="Phobius"/>
    </source>
</evidence>
<evidence type="ECO:0000256" key="8">
    <source>
        <dbReference type="ARBA" id="ARBA00022989"/>
    </source>
</evidence>
<evidence type="ECO:0000256" key="3">
    <source>
        <dbReference type="ARBA" id="ARBA00022448"/>
    </source>
</evidence>
<evidence type="ECO:0000256" key="10">
    <source>
        <dbReference type="ARBA" id="ARBA00023136"/>
    </source>
</evidence>
<dbReference type="InterPro" id="IPR045863">
    <property type="entry name" value="CorA_TM1_TM2"/>
</dbReference>
<name>A0A9X0WDE1_9GAMM</name>
<organism evidence="12 13">
    <name type="scientific">Lamprobacter modestohalophilus</name>
    <dbReference type="NCBI Taxonomy" id="1064514"/>
    <lineage>
        <taxon>Bacteria</taxon>
        <taxon>Pseudomonadati</taxon>
        <taxon>Pseudomonadota</taxon>
        <taxon>Gammaproteobacteria</taxon>
        <taxon>Chromatiales</taxon>
        <taxon>Chromatiaceae</taxon>
        <taxon>Lamprobacter</taxon>
    </lineage>
</organism>
<dbReference type="InterPro" id="IPR045861">
    <property type="entry name" value="CorA_cytoplasmic_dom"/>
</dbReference>
<keyword evidence="3" id="KW-0813">Transport</keyword>
<dbReference type="SUPFAM" id="SSF143865">
    <property type="entry name" value="CorA soluble domain-like"/>
    <property type="match status" value="1"/>
</dbReference>
<keyword evidence="6 11" id="KW-0812">Transmembrane</keyword>
<evidence type="ECO:0000256" key="6">
    <source>
        <dbReference type="ARBA" id="ARBA00022692"/>
    </source>
</evidence>
<dbReference type="Proteomes" id="UP001138768">
    <property type="component" value="Unassembled WGS sequence"/>
</dbReference>
<comment type="subcellular location">
    <subcellularLocation>
        <location evidence="1">Cell membrane</location>
        <topology evidence="1">Multi-pass membrane protein</topology>
    </subcellularLocation>
</comment>
<evidence type="ECO:0000313" key="12">
    <source>
        <dbReference type="EMBL" id="MBK1621505.1"/>
    </source>
</evidence>
<dbReference type="InterPro" id="IPR002523">
    <property type="entry name" value="MgTranspt_CorA/ZnTranspt_ZntB"/>
</dbReference>
<dbReference type="EMBL" id="NRRY01000079">
    <property type="protein sequence ID" value="MBK1621505.1"/>
    <property type="molecule type" value="Genomic_DNA"/>
</dbReference>
<evidence type="ECO:0000256" key="5">
    <source>
        <dbReference type="ARBA" id="ARBA00022519"/>
    </source>
</evidence>
<dbReference type="Gene3D" id="3.30.460.20">
    <property type="entry name" value="CorA soluble domain-like"/>
    <property type="match status" value="1"/>
</dbReference>
<comment type="caution">
    <text evidence="12">The sequence shown here is derived from an EMBL/GenBank/DDBJ whole genome shotgun (WGS) entry which is preliminary data.</text>
</comment>
<evidence type="ECO:0008006" key="14">
    <source>
        <dbReference type="Google" id="ProtNLM"/>
    </source>
</evidence>
<evidence type="ECO:0000256" key="2">
    <source>
        <dbReference type="ARBA" id="ARBA00009765"/>
    </source>
</evidence>
<gene>
    <name evidence="12" type="ORF">CKO42_24455</name>
</gene>
<dbReference type="RefSeq" id="WP_200250909.1">
    <property type="nucleotide sequence ID" value="NZ_NRRY01000079.1"/>
</dbReference>
<reference evidence="12 13" key="1">
    <citation type="journal article" date="2020" name="Microorganisms">
        <title>Osmotic Adaptation and Compatible Solute Biosynthesis of Phototrophic Bacteria as Revealed from Genome Analyses.</title>
        <authorList>
            <person name="Imhoff J.F."/>
            <person name="Rahn T."/>
            <person name="Kunzel S."/>
            <person name="Keller A."/>
            <person name="Neulinger S.C."/>
        </authorList>
    </citation>
    <scope>NUCLEOTIDE SEQUENCE [LARGE SCALE GENOMIC DNA]</scope>
    <source>
        <strain evidence="12 13">DSM 25653</strain>
    </source>
</reference>
<dbReference type="PANTHER" id="PTHR46494:SF3">
    <property type="entry name" value="ZINC TRANSPORT PROTEIN ZNTB"/>
    <property type="match status" value="1"/>
</dbReference>
<keyword evidence="4" id="KW-1003">Cell membrane</keyword>
<keyword evidence="13" id="KW-1185">Reference proteome</keyword>
<dbReference type="GO" id="GO:0015095">
    <property type="term" value="F:magnesium ion transmembrane transporter activity"/>
    <property type="evidence" value="ECO:0007669"/>
    <property type="project" value="TreeGrafter"/>
</dbReference>
<feature type="transmembrane region" description="Helical" evidence="11">
    <location>
        <begin position="325"/>
        <end position="345"/>
    </location>
</feature>
<proteinExistence type="inferred from homology"/>
<keyword evidence="7" id="KW-0862">Zinc</keyword>
<dbReference type="GO" id="GO:0005886">
    <property type="term" value="C:plasma membrane"/>
    <property type="evidence" value="ECO:0007669"/>
    <property type="project" value="UniProtKB-SubCell"/>
</dbReference>
<evidence type="ECO:0000256" key="1">
    <source>
        <dbReference type="ARBA" id="ARBA00004651"/>
    </source>
</evidence>
<keyword evidence="9" id="KW-0406">Ion transport</keyword>
<dbReference type="GO" id="GO:0015087">
    <property type="term" value="F:cobalt ion transmembrane transporter activity"/>
    <property type="evidence" value="ECO:0007669"/>
    <property type="project" value="TreeGrafter"/>
</dbReference>
<evidence type="ECO:0000313" key="13">
    <source>
        <dbReference type="Proteomes" id="UP001138768"/>
    </source>
</evidence>
<evidence type="ECO:0000256" key="9">
    <source>
        <dbReference type="ARBA" id="ARBA00023065"/>
    </source>
</evidence>
<dbReference type="GO" id="GO:0050897">
    <property type="term" value="F:cobalt ion binding"/>
    <property type="evidence" value="ECO:0007669"/>
    <property type="project" value="TreeGrafter"/>
</dbReference>
<keyword evidence="5" id="KW-0997">Cell inner membrane</keyword>
<keyword evidence="8 11" id="KW-1133">Transmembrane helix</keyword>
<sequence length="351" mass="39719">MDSRHNPVNRPSVRPVVRLKTGYAHRFGLVCAFRLDRQGGGEALQWADLEADAEPEPHSAQGPVWIHLDLKHANAQRWLSAHSGIDPLVVDALTAARVTPRFEQRGRSLLLILKGINFRPGGLPMDMVTLRLWSDGERVISGRHEPVRAASELQRSLVKGQGPTDVGDLICQCADLMTQHMEQLIFEQFDEAHRIGHLHDAKPTEDLVAELAHLRRVMIRMRHFLGPQRRALERLAASHQPWLSENNRERAGEVVHQCTQYIEGLDAAQRISEITQEEILQRSTEKTERRLFSLTVITAIFLPLTFITGLLGVNLAGIPDATDRWAFLLLCLFLGLLVAAQLWYLRRKGWL</sequence>
<evidence type="ECO:0000256" key="4">
    <source>
        <dbReference type="ARBA" id="ARBA00022475"/>
    </source>
</evidence>
<accession>A0A9X0WDE1</accession>
<dbReference type="AlphaFoldDB" id="A0A9X0WDE1"/>
<comment type="similarity">
    <text evidence="2">Belongs to the CorA metal ion transporter (MIT) (TC 1.A.35) family.</text>
</comment>
<dbReference type="Gene3D" id="1.20.58.340">
    <property type="entry name" value="Magnesium transport protein CorA, transmembrane region"/>
    <property type="match status" value="2"/>
</dbReference>
<evidence type="ECO:0000256" key="7">
    <source>
        <dbReference type="ARBA" id="ARBA00022833"/>
    </source>
</evidence>
<dbReference type="GO" id="GO:0000287">
    <property type="term" value="F:magnesium ion binding"/>
    <property type="evidence" value="ECO:0007669"/>
    <property type="project" value="TreeGrafter"/>
</dbReference>
<dbReference type="PANTHER" id="PTHR46494">
    <property type="entry name" value="CORA FAMILY METAL ION TRANSPORTER (EUROFUNG)"/>
    <property type="match status" value="1"/>
</dbReference>
<dbReference type="Pfam" id="PF01544">
    <property type="entry name" value="CorA"/>
    <property type="match status" value="1"/>
</dbReference>